<feature type="transmembrane region" description="Helical" evidence="10">
    <location>
        <begin position="163"/>
        <end position="184"/>
    </location>
</feature>
<keyword evidence="10" id="KW-0813">Transport</keyword>
<organism evidence="11 12">
    <name type="scientific">Russula ochroleuca</name>
    <dbReference type="NCBI Taxonomy" id="152965"/>
    <lineage>
        <taxon>Eukaryota</taxon>
        <taxon>Fungi</taxon>
        <taxon>Dikarya</taxon>
        <taxon>Basidiomycota</taxon>
        <taxon>Agaricomycotina</taxon>
        <taxon>Agaricomycetes</taxon>
        <taxon>Russulales</taxon>
        <taxon>Russulaceae</taxon>
        <taxon>Russula</taxon>
    </lineage>
</organism>
<evidence type="ECO:0000256" key="3">
    <source>
        <dbReference type="ARBA" id="ARBA00010288"/>
    </source>
</evidence>
<evidence type="ECO:0000256" key="8">
    <source>
        <dbReference type="ARBA" id="ARBA00044793"/>
    </source>
</evidence>
<comment type="similarity">
    <text evidence="3 10">Belongs to the RFT1 family.</text>
</comment>
<feature type="transmembrane region" description="Helical" evidence="10">
    <location>
        <begin position="507"/>
        <end position="525"/>
    </location>
</feature>
<feature type="transmembrane region" description="Helical" evidence="10">
    <location>
        <begin position="190"/>
        <end position="212"/>
    </location>
</feature>
<feature type="transmembrane region" description="Helical" evidence="10">
    <location>
        <begin position="129"/>
        <end position="151"/>
    </location>
</feature>
<dbReference type="PANTHER" id="PTHR13117:SF5">
    <property type="entry name" value="PROTEIN RFT1 HOMOLOG"/>
    <property type="match status" value="1"/>
</dbReference>
<evidence type="ECO:0000256" key="6">
    <source>
        <dbReference type="ARBA" id="ARBA00022989"/>
    </source>
</evidence>
<sequence>MSAAKPYRTDPTASPNLLASSISSLVFLQVSSRAFTFVLNQALVRLATPQTFGTATVQFELLLSTTLFLSREGVRTALLRQQKSASSSSPNLVHNISLLPAYVGVPIAAALAVLYSATSAPAVRTQSHFNLSVSIYALAAAIELAAEPLYIRAQNELRMDVRVRAEGAAVFLKTFVTFFGLAFASSEWALVAFAAGQAAYALATFAVFWNFCGRSTRYVLRRVTPKDHDRKDAFFDAELLHLSGAMTAQSIVKHFLTEGDKLLISRLSPLADQGGYAIASNYGTSCSLVARILFQPIEESSRVFFSKSLSILSSSGEKEDKALKTAIQLLSTILLLFSHFLLLLVTFGPPYLTLATALVLPPRYLQTSAPNILRAYRFYLPAMAYNGILEAFFASVCTPKDLRTQSRMMAAASLTLVATTLAGSRLFGMGDTALVWANTVSMAVRALYAWRFVQRYCAARGQPTLISWSALLPPWGVLSAFAAAAIFTRWSEAAYDGVKLSVIQQKGHVTVGGVCLIVCLLSWCVPRLHK</sequence>
<gene>
    <name evidence="11" type="ORF">DFH94DRAFT_638802</name>
</gene>
<dbReference type="Proteomes" id="UP000759537">
    <property type="component" value="Unassembled WGS sequence"/>
</dbReference>
<feature type="transmembrane region" description="Helical" evidence="10">
    <location>
        <begin position="409"/>
        <end position="427"/>
    </location>
</feature>
<evidence type="ECO:0000256" key="7">
    <source>
        <dbReference type="ARBA" id="ARBA00023136"/>
    </source>
</evidence>
<comment type="subcellular location">
    <subcellularLocation>
        <location evidence="1 10">Endoplasmic reticulum membrane</location>
        <topology evidence="1 10">Multi-pass membrane protein</topology>
    </subcellularLocation>
</comment>
<reference evidence="11" key="2">
    <citation type="journal article" date="2020" name="Nat. Commun.">
        <title>Large-scale genome sequencing of mycorrhizal fungi provides insights into the early evolution of symbiotic traits.</title>
        <authorList>
            <person name="Miyauchi S."/>
            <person name="Kiss E."/>
            <person name="Kuo A."/>
            <person name="Drula E."/>
            <person name="Kohler A."/>
            <person name="Sanchez-Garcia M."/>
            <person name="Morin E."/>
            <person name="Andreopoulos B."/>
            <person name="Barry K.W."/>
            <person name="Bonito G."/>
            <person name="Buee M."/>
            <person name="Carver A."/>
            <person name="Chen C."/>
            <person name="Cichocki N."/>
            <person name="Clum A."/>
            <person name="Culley D."/>
            <person name="Crous P.W."/>
            <person name="Fauchery L."/>
            <person name="Girlanda M."/>
            <person name="Hayes R.D."/>
            <person name="Keri Z."/>
            <person name="LaButti K."/>
            <person name="Lipzen A."/>
            <person name="Lombard V."/>
            <person name="Magnuson J."/>
            <person name="Maillard F."/>
            <person name="Murat C."/>
            <person name="Nolan M."/>
            <person name="Ohm R.A."/>
            <person name="Pangilinan J."/>
            <person name="Pereira M.F."/>
            <person name="Perotto S."/>
            <person name="Peter M."/>
            <person name="Pfister S."/>
            <person name="Riley R."/>
            <person name="Sitrit Y."/>
            <person name="Stielow J.B."/>
            <person name="Szollosi G."/>
            <person name="Zifcakova L."/>
            <person name="Stursova M."/>
            <person name="Spatafora J.W."/>
            <person name="Tedersoo L."/>
            <person name="Vaario L.M."/>
            <person name="Yamada A."/>
            <person name="Yan M."/>
            <person name="Wang P."/>
            <person name="Xu J."/>
            <person name="Bruns T."/>
            <person name="Baldrian P."/>
            <person name="Vilgalys R."/>
            <person name="Dunand C."/>
            <person name="Henrissat B."/>
            <person name="Grigoriev I.V."/>
            <person name="Hibbett D."/>
            <person name="Nagy L.G."/>
            <person name="Martin F.M."/>
        </authorList>
    </citation>
    <scope>NUCLEOTIDE SEQUENCE</scope>
    <source>
        <strain evidence="11">Prilba</strain>
    </source>
</reference>
<dbReference type="GO" id="GO:0005789">
    <property type="term" value="C:endoplasmic reticulum membrane"/>
    <property type="evidence" value="ECO:0007669"/>
    <property type="project" value="UniProtKB-SubCell"/>
</dbReference>
<dbReference type="InterPro" id="IPR007594">
    <property type="entry name" value="RFT1"/>
</dbReference>
<feature type="transmembrane region" description="Helical" evidence="10">
    <location>
        <begin position="333"/>
        <end position="358"/>
    </location>
</feature>
<evidence type="ECO:0000256" key="4">
    <source>
        <dbReference type="ARBA" id="ARBA00022692"/>
    </source>
</evidence>
<dbReference type="AlphaFoldDB" id="A0A9P5MNK2"/>
<keyword evidence="7 10" id="KW-0472">Membrane</keyword>
<evidence type="ECO:0000256" key="1">
    <source>
        <dbReference type="ARBA" id="ARBA00004477"/>
    </source>
</evidence>
<evidence type="ECO:0000256" key="9">
    <source>
        <dbReference type="ARBA" id="ARBA00045912"/>
    </source>
</evidence>
<keyword evidence="6 10" id="KW-1133">Transmembrane helix</keyword>
<evidence type="ECO:0000313" key="11">
    <source>
        <dbReference type="EMBL" id="KAF8467559.1"/>
    </source>
</evidence>
<evidence type="ECO:0000256" key="2">
    <source>
        <dbReference type="ARBA" id="ARBA00004922"/>
    </source>
</evidence>
<proteinExistence type="inferred from homology"/>
<accession>A0A9P5MNK2</accession>
<reference evidence="11" key="1">
    <citation type="submission" date="2019-10" db="EMBL/GenBank/DDBJ databases">
        <authorList>
            <consortium name="DOE Joint Genome Institute"/>
            <person name="Kuo A."/>
            <person name="Miyauchi S."/>
            <person name="Kiss E."/>
            <person name="Drula E."/>
            <person name="Kohler A."/>
            <person name="Sanchez-Garcia M."/>
            <person name="Andreopoulos B."/>
            <person name="Barry K.W."/>
            <person name="Bonito G."/>
            <person name="Buee M."/>
            <person name="Carver A."/>
            <person name="Chen C."/>
            <person name="Cichocki N."/>
            <person name="Clum A."/>
            <person name="Culley D."/>
            <person name="Crous P.W."/>
            <person name="Fauchery L."/>
            <person name="Girlanda M."/>
            <person name="Hayes R."/>
            <person name="Keri Z."/>
            <person name="LaButti K."/>
            <person name="Lipzen A."/>
            <person name="Lombard V."/>
            <person name="Magnuson J."/>
            <person name="Maillard F."/>
            <person name="Morin E."/>
            <person name="Murat C."/>
            <person name="Nolan M."/>
            <person name="Ohm R."/>
            <person name="Pangilinan J."/>
            <person name="Pereira M."/>
            <person name="Perotto S."/>
            <person name="Peter M."/>
            <person name="Riley R."/>
            <person name="Sitrit Y."/>
            <person name="Stielow B."/>
            <person name="Szollosi G."/>
            <person name="Zifcakova L."/>
            <person name="Stursova M."/>
            <person name="Spatafora J.W."/>
            <person name="Tedersoo L."/>
            <person name="Vaario L.-M."/>
            <person name="Yamada A."/>
            <person name="Yan M."/>
            <person name="Wang P."/>
            <person name="Xu J."/>
            <person name="Bruns T."/>
            <person name="Baldrian P."/>
            <person name="Vilgalys R."/>
            <person name="Henrissat B."/>
            <person name="Grigoriev I.V."/>
            <person name="Hibbett D."/>
            <person name="Nagy L.G."/>
            <person name="Martin F.M."/>
        </authorList>
    </citation>
    <scope>NUCLEOTIDE SEQUENCE</scope>
    <source>
        <strain evidence="11">Prilba</strain>
    </source>
</reference>
<evidence type="ECO:0000313" key="12">
    <source>
        <dbReference type="Proteomes" id="UP000759537"/>
    </source>
</evidence>
<dbReference type="GO" id="GO:0034203">
    <property type="term" value="P:glycolipid translocation"/>
    <property type="evidence" value="ECO:0007669"/>
    <property type="project" value="TreeGrafter"/>
</dbReference>
<feature type="transmembrane region" description="Helical" evidence="10">
    <location>
        <begin position="465"/>
        <end position="487"/>
    </location>
</feature>
<protein>
    <recommendedName>
        <fullName evidence="8 10">Man(5)GlcNAc(2)-PP-dolichol translocation protein RFT1</fullName>
    </recommendedName>
</protein>
<comment type="caution">
    <text evidence="11">The sequence shown here is derived from an EMBL/GenBank/DDBJ whole genome shotgun (WGS) entry which is preliminary data.</text>
</comment>
<keyword evidence="5 10" id="KW-0256">Endoplasmic reticulum</keyword>
<feature type="transmembrane region" description="Helical" evidence="10">
    <location>
        <begin position="378"/>
        <end position="397"/>
    </location>
</feature>
<dbReference type="Pfam" id="PF04506">
    <property type="entry name" value="Rft-1"/>
    <property type="match status" value="1"/>
</dbReference>
<dbReference type="EMBL" id="WHVB01000035">
    <property type="protein sequence ID" value="KAF8467559.1"/>
    <property type="molecule type" value="Genomic_DNA"/>
</dbReference>
<comment type="function">
    <text evidence="9 10">Intramembrane glycolipid transporter that operates in the biosynthetic pathway of dolichol-linked oligosaccharides, the glycan precursors employed in protein asparagine (N)-glycosylation. The sequential addition of sugars to dolichol pyrophosphate produces dolichol-linked oligosaccharides containing fourteen sugars, including two GlcNAcs, nine mannoses and three glucoses. Once assembled, the oligosaccharide is transferred from the lipid to nascent proteins by oligosaccharyltransferases. The assembly of dolichol-linked oligosaccharides begins on the cytosolic side of the endoplasmic reticulum membrane and finishes in its lumen. RFT1 could mediate the translocation of the cytosolically oriented intermediate DolPP-GlcNAc2Man5, produced by ALG11, into the ER lumen where dolichol-linked oligosaccharides assembly continues. However, the intramembrane lipid transporter activity could not be confirmed in vitro.</text>
</comment>
<feature type="transmembrane region" description="Helical" evidence="10">
    <location>
        <begin position="433"/>
        <end position="453"/>
    </location>
</feature>
<name>A0A9P5MNK2_9AGAM</name>
<evidence type="ECO:0000256" key="5">
    <source>
        <dbReference type="ARBA" id="ARBA00022824"/>
    </source>
</evidence>
<dbReference type="OrthoDB" id="9979195at2759"/>
<keyword evidence="12" id="KW-1185">Reference proteome</keyword>
<keyword evidence="4 10" id="KW-0812">Transmembrane</keyword>
<feature type="transmembrane region" description="Helical" evidence="10">
    <location>
        <begin position="92"/>
        <end position="117"/>
    </location>
</feature>
<evidence type="ECO:0000256" key="10">
    <source>
        <dbReference type="RuleBase" id="RU365067"/>
    </source>
</evidence>
<comment type="pathway">
    <text evidence="2">Protein modification; protein glycosylation.</text>
</comment>
<dbReference type="PANTHER" id="PTHR13117">
    <property type="entry name" value="ENDOPLASMIC RETICULUM MULTISPAN TRANSMEMBRANE PROTEIN-RELATED"/>
    <property type="match status" value="1"/>
</dbReference>
<dbReference type="GO" id="GO:0006488">
    <property type="term" value="P:dolichol-linked oligosaccharide biosynthetic process"/>
    <property type="evidence" value="ECO:0007669"/>
    <property type="project" value="InterPro"/>
</dbReference>